<evidence type="ECO:0000256" key="8">
    <source>
        <dbReference type="PROSITE-ProRule" id="PRU00284"/>
    </source>
</evidence>
<feature type="transmembrane region" description="Helical" evidence="10">
    <location>
        <begin position="277"/>
        <end position="299"/>
    </location>
</feature>
<evidence type="ECO:0000256" key="2">
    <source>
        <dbReference type="ARBA" id="ARBA00022475"/>
    </source>
</evidence>
<organism evidence="13 14">
    <name type="scientific">Lysinibacillus telephonicus</name>
    <dbReference type="NCBI Taxonomy" id="1714840"/>
    <lineage>
        <taxon>Bacteria</taxon>
        <taxon>Bacillati</taxon>
        <taxon>Bacillota</taxon>
        <taxon>Bacilli</taxon>
        <taxon>Bacillales</taxon>
        <taxon>Bacillaceae</taxon>
        <taxon>Lysinibacillus</taxon>
    </lineage>
</organism>
<evidence type="ECO:0000313" key="14">
    <source>
        <dbReference type="Proteomes" id="UP000276349"/>
    </source>
</evidence>
<accession>A0A431UKQ6</accession>
<dbReference type="SMART" id="SM00304">
    <property type="entry name" value="HAMP"/>
    <property type="match status" value="1"/>
</dbReference>
<evidence type="ECO:0000256" key="10">
    <source>
        <dbReference type="SAM" id="Phobius"/>
    </source>
</evidence>
<dbReference type="InterPro" id="IPR029150">
    <property type="entry name" value="dCache_3"/>
</dbReference>
<dbReference type="SMART" id="SM00283">
    <property type="entry name" value="MA"/>
    <property type="match status" value="1"/>
</dbReference>
<keyword evidence="9" id="KW-0175">Coiled coil</keyword>
<dbReference type="PANTHER" id="PTHR32089:SF114">
    <property type="entry name" value="METHYL-ACCEPTING CHEMOTAXIS PROTEIN MCPB"/>
    <property type="match status" value="1"/>
</dbReference>
<dbReference type="Pfam" id="PF00672">
    <property type="entry name" value="HAMP"/>
    <property type="match status" value="1"/>
</dbReference>
<dbReference type="PANTHER" id="PTHR32089">
    <property type="entry name" value="METHYL-ACCEPTING CHEMOTAXIS PROTEIN MCPB"/>
    <property type="match status" value="1"/>
</dbReference>
<keyword evidence="10" id="KW-1133">Transmembrane helix</keyword>
<evidence type="ECO:0000256" key="5">
    <source>
        <dbReference type="ARBA" id="ARBA00023136"/>
    </source>
</evidence>
<proteinExistence type="inferred from homology"/>
<comment type="caution">
    <text evidence="13">The sequence shown here is derived from an EMBL/GenBank/DDBJ whole genome shotgun (WGS) entry which is preliminary data.</text>
</comment>
<dbReference type="Gene3D" id="1.10.287.950">
    <property type="entry name" value="Methyl-accepting chemotaxis protein"/>
    <property type="match status" value="1"/>
</dbReference>
<evidence type="ECO:0000256" key="9">
    <source>
        <dbReference type="SAM" id="Coils"/>
    </source>
</evidence>
<evidence type="ECO:0000256" key="1">
    <source>
        <dbReference type="ARBA" id="ARBA00004236"/>
    </source>
</evidence>
<keyword evidence="14" id="KW-1185">Reference proteome</keyword>
<keyword evidence="6 8" id="KW-0807">Transducer</keyword>
<dbReference type="InterPro" id="IPR004089">
    <property type="entry name" value="MCPsignal_dom"/>
</dbReference>
<dbReference type="PROSITE" id="PS50111">
    <property type="entry name" value="CHEMOTAXIS_TRANSDUC_2"/>
    <property type="match status" value="1"/>
</dbReference>
<feature type="domain" description="Methyl-accepting transducer" evidence="11">
    <location>
        <begin position="373"/>
        <end position="623"/>
    </location>
</feature>
<dbReference type="SUPFAM" id="SSF58104">
    <property type="entry name" value="Methyl-accepting chemotaxis protein (MCP) signaling domain"/>
    <property type="match status" value="1"/>
</dbReference>
<dbReference type="EMBL" id="RXNR01000050">
    <property type="protein sequence ID" value="RTQ90385.1"/>
    <property type="molecule type" value="Genomic_DNA"/>
</dbReference>
<gene>
    <name evidence="13" type="ORF">EKG35_14985</name>
</gene>
<evidence type="ECO:0000313" key="13">
    <source>
        <dbReference type="EMBL" id="RTQ90385.1"/>
    </source>
</evidence>
<evidence type="ECO:0000256" key="4">
    <source>
        <dbReference type="ARBA" id="ARBA00022500"/>
    </source>
</evidence>
<dbReference type="InterPro" id="IPR004090">
    <property type="entry name" value="Chemotax_Me-accpt_rcpt"/>
</dbReference>
<evidence type="ECO:0000256" key="7">
    <source>
        <dbReference type="ARBA" id="ARBA00029447"/>
    </source>
</evidence>
<dbReference type="Proteomes" id="UP000276349">
    <property type="component" value="Unassembled WGS sequence"/>
</dbReference>
<dbReference type="AlphaFoldDB" id="A0A431UKQ6"/>
<evidence type="ECO:0000259" key="11">
    <source>
        <dbReference type="PROSITE" id="PS50111"/>
    </source>
</evidence>
<sequence length="659" mass="72365">MRRKLQLHSLKSKLITIFLMLSVIPLIVATAAIFSTTNKGFTNITENQQEKMIHIVQSELSNVSEDLLKVTELYAQNENIISSFESGKREQLLNSVEEVYSRLSKEHQLSVFEFGDSSGTVVLRGHNPDKYGDNKSDLQAIQYALDGKSAAGFEFGSSGLSVRAFTPIISNNKVIGTLQTGVDGQFINELSDMLQGITISLYDMEGLVVQSSSESKLNTYLEQSLLSKVKDGKVSAYKNEEVLGSILPIYDPTGNKIIAAIGIQQDISILQQSKQEIFLLTTILIVLTIIIVSIISFFMSRRISKPIVQVANVMNELSKGNLQLNINESTNKDEIGQLTNATRVMQKNLHEAIVKVSKAAASVNQKSDSLKELSNSIQLGSEQISSTMQELAYGTESEAQNISDLASNISNFKESIEKTNQKGVQVHKDSFEVLTLTSEGTKLMQSSNEQMNKINLIMQEAVGKMGHLDNQTKQIEKLVLIIEEIANQTNLLALNAAIEAARAGEHGKGFAVVADEVKKLAEQVSLSVTDITQIVSNIQNETTIVEASLKKGYSEVQQGTNQIHATNETFTQISSSVTNMVNNIEEIIAQLSENVSHIKYMNESTEEVAAISEESAAAIEETAATANEFNLSIEEVSKKTAELDELAILLKELVDRFKL</sequence>
<evidence type="ECO:0000259" key="12">
    <source>
        <dbReference type="PROSITE" id="PS50885"/>
    </source>
</evidence>
<dbReference type="PROSITE" id="PS50885">
    <property type="entry name" value="HAMP"/>
    <property type="match status" value="1"/>
</dbReference>
<comment type="similarity">
    <text evidence="7">Belongs to the methyl-accepting chemotaxis (MCP) protein family.</text>
</comment>
<dbReference type="RefSeq" id="WP_126295354.1">
    <property type="nucleotide sequence ID" value="NZ_CP185866.1"/>
</dbReference>
<keyword evidence="5 10" id="KW-0472">Membrane</keyword>
<dbReference type="Gene3D" id="3.30.450.20">
    <property type="entry name" value="PAS domain"/>
    <property type="match status" value="1"/>
</dbReference>
<feature type="domain" description="HAMP" evidence="12">
    <location>
        <begin position="301"/>
        <end position="354"/>
    </location>
</feature>
<dbReference type="PRINTS" id="PR00260">
    <property type="entry name" value="CHEMTRNSDUCR"/>
</dbReference>
<dbReference type="CDD" id="cd11386">
    <property type="entry name" value="MCP_signal"/>
    <property type="match status" value="1"/>
</dbReference>
<dbReference type="InterPro" id="IPR003660">
    <property type="entry name" value="HAMP_dom"/>
</dbReference>
<name>A0A431UKQ6_9BACI</name>
<dbReference type="Pfam" id="PF00015">
    <property type="entry name" value="MCPsignal"/>
    <property type="match status" value="1"/>
</dbReference>
<dbReference type="Gene3D" id="6.10.340.10">
    <property type="match status" value="1"/>
</dbReference>
<dbReference type="SUPFAM" id="SSF103190">
    <property type="entry name" value="Sensory domain-like"/>
    <property type="match status" value="1"/>
</dbReference>
<feature type="coiled-coil region" evidence="9">
    <location>
        <begin position="601"/>
        <end position="656"/>
    </location>
</feature>
<dbReference type="OrthoDB" id="2168386at2"/>
<keyword evidence="4" id="KW-0145">Chemotaxis</keyword>
<reference evidence="13 14" key="1">
    <citation type="submission" date="2018-12" db="EMBL/GenBank/DDBJ databases">
        <authorList>
            <person name="Yu L."/>
        </authorList>
    </citation>
    <scope>NUCLEOTIDE SEQUENCE [LARGE SCALE GENOMIC DNA]</scope>
    <source>
        <strain evidence="13 14">S5H2222</strain>
    </source>
</reference>
<dbReference type="CDD" id="cd06225">
    <property type="entry name" value="HAMP"/>
    <property type="match status" value="1"/>
</dbReference>
<dbReference type="Pfam" id="PF14827">
    <property type="entry name" value="dCache_3"/>
    <property type="match status" value="1"/>
</dbReference>
<protein>
    <submittedName>
        <fullName evidence="13">Methyl-accepting chemotaxis protein</fullName>
    </submittedName>
</protein>
<dbReference type="GO" id="GO:0004888">
    <property type="term" value="F:transmembrane signaling receptor activity"/>
    <property type="evidence" value="ECO:0007669"/>
    <property type="project" value="InterPro"/>
</dbReference>
<dbReference type="GO" id="GO:0006935">
    <property type="term" value="P:chemotaxis"/>
    <property type="evidence" value="ECO:0007669"/>
    <property type="project" value="UniProtKB-KW"/>
</dbReference>
<comment type="subcellular location">
    <subcellularLocation>
        <location evidence="1">Cell membrane</location>
    </subcellularLocation>
</comment>
<dbReference type="GO" id="GO:0007165">
    <property type="term" value="P:signal transduction"/>
    <property type="evidence" value="ECO:0007669"/>
    <property type="project" value="UniProtKB-KW"/>
</dbReference>
<evidence type="ECO:0000256" key="3">
    <source>
        <dbReference type="ARBA" id="ARBA00022481"/>
    </source>
</evidence>
<keyword evidence="2" id="KW-1003">Cell membrane</keyword>
<keyword evidence="3" id="KW-0488">Methylation</keyword>
<feature type="transmembrane region" description="Helical" evidence="10">
    <location>
        <begin position="12"/>
        <end position="34"/>
    </location>
</feature>
<dbReference type="GO" id="GO:0005886">
    <property type="term" value="C:plasma membrane"/>
    <property type="evidence" value="ECO:0007669"/>
    <property type="project" value="UniProtKB-SubCell"/>
</dbReference>
<keyword evidence="10" id="KW-0812">Transmembrane</keyword>
<dbReference type="InterPro" id="IPR029151">
    <property type="entry name" value="Sensor-like_sf"/>
</dbReference>
<evidence type="ECO:0000256" key="6">
    <source>
        <dbReference type="ARBA" id="ARBA00023224"/>
    </source>
</evidence>